<keyword evidence="7" id="KW-1185">Reference proteome</keyword>
<dbReference type="AlphaFoldDB" id="A0A5B0DQF9"/>
<protein>
    <submittedName>
        <fullName evidence="6">ABC transporter ATP-binding protein</fullName>
    </submittedName>
</protein>
<dbReference type="SUPFAM" id="SSF52540">
    <property type="entry name" value="P-loop containing nucleoside triphosphate hydrolases"/>
    <property type="match status" value="1"/>
</dbReference>
<keyword evidence="4 6" id="KW-0067">ATP-binding</keyword>
<feature type="domain" description="ABC transporter" evidence="5">
    <location>
        <begin position="28"/>
        <end position="262"/>
    </location>
</feature>
<evidence type="ECO:0000313" key="7">
    <source>
        <dbReference type="Proteomes" id="UP000324738"/>
    </source>
</evidence>
<evidence type="ECO:0000256" key="1">
    <source>
        <dbReference type="ARBA" id="ARBA00005417"/>
    </source>
</evidence>
<keyword evidence="3" id="KW-0547">Nucleotide-binding</keyword>
<dbReference type="InterPro" id="IPR050166">
    <property type="entry name" value="ABC_transporter_ATP-bind"/>
</dbReference>
<organism evidence="6 7">
    <name type="scientific">Aureimonas fodinaquatilis</name>
    <dbReference type="NCBI Taxonomy" id="2565783"/>
    <lineage>
        <taxon>Bacteria</taxon>
        <taxon>Pseudomonadati</taxon>
        <taxon>Pseudomonadota</taxon>
        <taxon>Alphaproteobacteria</taxon>
        <taxon>Hyphomicrobiales</taxon>
        <taxon>Aurantimonadaceae</taxon>
        <taxon>Aureimonas</taxon>
    </lineage>
</organism>
<dbReference type="GO" id="GO:0016887">
    <property type="term" value="F:ATP hydrolysis activity"/>
    <property type="evidence" value="ECO:0007669"/>
    <property type="project" value="InterPro"/>
</dbReference>
<dbReference type="Gene3D" id="3.40.50.300">
    <property type="entry name" value="P-loop containing nucleotide triphosphate hydrolases"/>
    <property type="match status" value="1"/>
</dbReference>
<dbReference type="InterPro" id="IPR027417">
    <property type="entry name" value="P-loop_NTPase"/>
</dbReference>
<reference evidence="6 7" key="1">
    <citation type="submission" date="2019-08" db="EMBL/GenBank/DDBJ databases">
        <title>Aureimonas fodiniaquatilis sp. nov., isolated from a coal mine wastewater.</title>
        <authorList>
            <person name="Kim W."/>
        </authorList>
    </citation>
    <scope>NUCLEOTIDE SEQUENCE [LARGE SCALE GENOMIC DNA]</scope>
    <source>
        <strain evidence="6 7">CAU 1482</strain>
    </source>
</reference>
<dbReference type="RefSeq" id="WP_149301729.1">
    <property type="nucleotide sequence ID" value="NZ_VTWH01000006.1"/>
</dbReference>
<dbReference type="CDD" id="cd03293">
    <property type="entry name" value="ABC_NrtD_SsuB_transporters"/>
    <property type="match status" value="1"/>
</dbReference>
<evidence type="ECO:0000256" key="4">
    <source>
        <dbReference type="ARBA" id="ARBA00022840"/>
    </source>
</evidence>
<dbReference type="OrthoDB" id="9807242at2"/>
<dbReference type="Pfam" id="PF00005">
    <property type="entry name" value="ABC_tran"/>
    <property type="match status" value="1"/>
</dbReference>
<evidence type="ECO:0000256" key="3">
    <source>
        <dbReference type="ARBA" id="ARBA00022741"/>
    </source>
</evidence>
<dbReference type="InterPro" id="IPR003593">
    <property type="entry name" value="AAA+_ATPase"/>
</dbReference>
<proteinExistence type="inferred from homology"/>
<dbReference type="Proteomes" id="UP000324738">
    <property type="component" value="Unassembled WGS sequence"/>
</dbReference>
<gene>
    <name evidence="6" type="ORF">FPY71_17975</name>
</gene>
<dbReference type="InterPro" id="IPR003439">
    <property type="entry name" value="ABC_transporter-like_ATP-bd"/>
</dbReference>
<name>A0A5B0DQF9_9HYPH</name>
<dbReference type="PROSITE" id="PS50893">
    <property type="entry name" value="ABC_TRANSPORTER_2"/>
    <property type="match status" value="1"/>
</dbReference>
<evidence type="ECO:0000313" key="6">
    <source>
        <dbReference type="EMBL" id="KAA0968212.1"/>
    </source>
</evidence>
<dbReference type="SMART" id="SM00382">
    <property type="entry name" value="AAA"/>
    <property type="match status" value="1"/>
</dbReference>
<keyword evidence="2" id="KW-0813">Transport</keyword>
<evidence type="ECO:0000259" key="5">
    <source>
        <dbReference type="PROSITE" id="PS50893"/>
    </source>
</evidence>
<dbReference type="PANTHER" id="PTHR42788">
    <property type="entry name" value="TAURINE IMPORT ATP-BINDING PROTEIN-RELATED"/>
    <property type="match status" value="1"/>
</dbReference>
<evidence type="ECO:0000256" key="2">
    <source>
        <dbReference type="ARBA" id="ARBA00022448"/>
    </source>
</evidence>
<sequence length="291" mass="31727">MNAVKPLNAVSPGGEAAAFQPETAVPALGIYDVTCTFPARGNPGGTYTAVRDTTITVADGEFVSIVGPTGCGKSTLLNVASGLLGPSTGRIEIFGEPLKGINRKAGYMFQTDALMPWRTALENVVAGLEFNGVDKREAEARGVDWMARVGLAGFEKSYPHHLSGGMRKRVALAQMLIMDPKIILMDEPFSALDVQTRQLMENELLDLWQADRKSVMFITHDLEEAIALSDRVIALSAGPGTHPIGEFVINLPRPRDVADIRHLDEFNNLHAQIWDVMKEEVLKGYAQQKQK</sequence>
<comment type="similarity">
    <text evidence="1">Belongs to the ABC transporter superfamily.</text>
</comment>
<dbReference type="GO" id="GO:0005524">
    <property type="term" value="F:ATP binding"/>
    <property type="evidence" value="ECO:0007669"/>
    <property type="project" value="UniProtKB-KW"/>
</dbReference>
<accession>A0A5B0DQF9</accession>
<dbReference type="EMBL" id="VTWH01000006">
    <property type="protein sequence ID" value="KAA0968212.1"/>
    <property type="molecule type" value="Genomic_DNA"/>
</dbReference>
<dbReference type="PANTHER" id="PTHR42788:SF13">
    <property type="entry name" value="ALIPHATIC SULFONATES IMPORT ATP-BINDING PROTEIN SSUB"/>
    <property type="match status" value="1"/>
</dbReference>
<dbReference type="PROSITE" id="PS00211">
    <property type="entry name" value="ABC_TRANSPORTER_1"/>
    <property type="match status" value="1"/>
</dbReference>
<dbReference type="InterPro" id="IPR017871">
    <property type="entry name" value="ABC_transporter-like_CS"/>
</dbReference>
<comment type="caution">
    <text evidence="6">The sequence shown here is derived from an EMBL/GenBank/DDBJ whole genome shotgun (WGS) entry which is preliminary data.</text>
</comment>